<evidence type="ECO:0000313" key="1">
    <source>
        <dbReference type="EMBL" id="MBA0677004.1"/>
    </source>
</evidence>
<protein>
    <submittedName>
        <fullName evidence="1">Uncharacterized protein</fullName>
    </submittedName>
</protein>
<proteinExistence type="predicted"/>
<gene>
    <name evidence="1" type="ORF">Goari_018433</name>
</gene>
<accession>A0A7J8WQR1</accession>
<name>A0A7J8WQR1_GOSAI</name>
<organism evidence="1 2">
    <name type="scientific">Gossypium aridum</name>
    <name type="common">American cotton</name>
    <name type="synonym">Erioxylum aridum</name>
    <dbReference type="NCBI Taxonomy" id="34290"/>
    <lineage>
        <taxon>Eukaryota</taxon>
        <taxon>Viridiplantae</taxon>
        <taxon>Streptophyta</taxon>
        <taxon>Embryophyta</taxon>
        <taxon>Tracheophyta</taxon>
        <taxon>Spermatophyta</taxon>
        <taxon>Magnoliopsida</taxon>
        <taxon>eudicotyledons</taxon>
        <taxon>Gunneridae</taxon>
        <taxon>Pentapetalae</taxon>
        <taxon>rosids</taxon>
        <taxon>malvids</taxon>
        <taxon>Malvales</taxon>
        <taxon>Malvaceae</taxon>
        <taxon>Malvoideae</taxon>
        <taxon>Gossypium</taxon>
    </lineage>
</organism>
<dbReference type="AlphaFoldDB" id="A0A7J8WQR1"/>
<evidence type="ECO:0000313" key="2">
    <source>
        <dbReference type="Proteomes" id="UP000593577"/>
    </source>
</evidence>
<sequence length="34" mass="3618">MAGVVTSMVDYFIRGSRVKVTASMLGVATSKAFH</sequence>
<keyword evidence="2" id="KW-1185">Reference proteome</keyword>
<reference evidence="1 2" key="1">
    <citation type="journal article" date="2019" name="Genome Biol. Evol.">
        <title>Insights into the evolution of the New World diploid cottons (Gossypium, subgenus Houzingenia) based on genome sequencing.</title>
        <authorList>
            <person name="Grover C.E."/>
            <person name="Arick M.A. 2nd"/>
            <person name="Thrash A."/>
            <person name="Conover J.L."/>
            <person name="Sanders W.S."/>
            <person name="Peterson D.G."/>
            <person name="Frelichowski J.E."/>
            <person name="Scheffler J.A."/>
            <person name="Scheffler B.E."/>
            <person name="Wendel J.F."/>
        </authorList>
    </citation>
    <scope>NUCLEOTIDE SEQUENCE [LARGE SCALE GENOMIC DNA]</scope>
    <source>
        <strain evidence="1">185</strain>
        <tissue evidence="1">Leaf</tissue>
    </source>
</reference>
<comment type="caution">
    <text evidence="1">The sequence shown here is derived from an EMBL/GenBank/DDBJ whole genome shotgun (WGS) entry which is preliminary data.</text>
</comment>
<dbReference type="Proteomes" id="UP000593577">
    <property type="component" value="Unassembled WGS sequence"/>
</dbReference>
<dbReference type="EMBL" id="JABFAA010000002">
    <property type="protein sequence ID" value="MBA0677004.1"/>
    <property type="molecule type" value="Genomic_DNA"/>
</dbReference>